<reference evidence="1 2" key="1">
    <citation type="submission" date="2018-11" db="EMBL/GenBank/DDBJ databases">
        <authorList>
            <consortium name="Pathogen Informatics"/>
        </authorList>
    </citation>
    <scope>NUCLEOTIDE SEQUENCE [LARGE SCALE GENOMIC DNA]</scope>
</reference>
<proteinExistence type="predicted"/>
<dbReference type="Proteomes" id="UP000050761">
    <property type="component" value="Unassembled WGS sequence"/>
</dbReference>
<evidence type="ECO:0000313" key="3">
    <source>
        <dbReference type="WBParaSite" id="HPBE_0001116101-mRNA-1"/>
    </source>
</evidence>
<keyword evidence="2" id="KW-1185">Reference proteome</keyword>
<dbReference type="WBParaSite" id="HPBE_0001116101-mRNA-1">
    <property type="protein sequence ID" value="HPBE_0001116101-mRNA-1"/>
    <property type="gene ID" value="HPBE_0001116101"/>
</dbReference>
<accession>A0A183FT13</accession>
<dbReference type="AlphaFoldDB" id="A0A183FT13"/>
<accession>A0A3P8CTU0</accession>
<sequence>MYNIDEEYDGFVHHLRGSAKGAESMKTTKRRLKISKREGRLTDVRACDLCGEALKEDFKERKAEVLAEAAEAGWSIRSARRNFANFKTKMTVLRRPDHSHDLTIVNTKFRKRDSHLISFYSENAKTQIDYVLVRRRDQILVADAKTVPYKTVATQHHPQICWLNIIPPRCKHVERCGSARIKWWRLKEKEAAVIPRIRFPTVTTVDETWKDDTDAITRAARFELGTMKPGRRWVEEQTWLWTDDVKEKVREKKRLYHYLSVIKQFTIGGIIDKRKKRQRRQWPLLKPRTTLKSAKNWKRTMKIIVSETEAALKKMKSGKATGPDDLPADLWKSKGWCPADWLTELFNQVVAEKKVPESWQQSTTIPN</sequence>
<evidence type="ECO:0000313" key="2">
    <source>
        <dbReference type="Proteomes" id="UP000050761"/>
    </source>
</evidence>
<reference evidence="3" key="2">
    <citation type="submission" date="2019-09" db="UniProtKB">
        <authorList>
            <consortium name="WormBaseParasite"/>
        </authorList>
    </citation>
    <scope>IDENTIFICATION</scope>
</reference>
<gene>
    <name evidence="1" type="ORF">HPBE_LOCUS11162</name>
</gene>
<dbReference type="OrthoDB" id="415822at2759"/>
<organism evidence="2 3">
    <name type="scientific">Heligmosomoides polygyrus</name>
    <name type="common">Parasitic roundworm</name>
    <dbReference type="NCBI Taxonomy" id="6339"/>
    <lineage>
        <taxon>Eukaryota</taxon>
        <taxon>Metazoa</taxon>
        <taxon>Ecdysozoa</taxon>
        <taxon>Nematoda</taxon>
        <taxon>Chromadorea</taxon>
        <taxon>Rhabditida</taxon>
        <taxon>Rhabditina</taxon>
        <taxon>Rhabditomorpha</taxon>
        <taxon>Strongyloidea</taxon>
        <taxon>Heligmosomidae</taxon>
        <taxon>Heligmosomoides</taxon>
    </lineage>
</organism>
<protein>
    <submittedName>
        <fullName evidence="3">DDE-1 domain-containing protein</fullName>
    </submittedName>
</protein>
<name>A0A183FT13_HELPZ</name>
<dbReference type="EMBL" id="UZAH01027003">
    <property type="protein sequence ID" value="VDO87662.1"/>
    <property type="molecule type" value="Genomic_DNA"/>
</dbReference>
<evidence type="ECO:0000313" key="1">
    <source>
        <dbReference type="EMBL" id="VDO87662.1"/>
    </source>
</evidence>